<dbReference type="NCBIfam" id="TIGR00254">
    <property type="entry name" value="GGDEF"/>
    <property type="match status" value="1"/>
</dbReference>
<dbReference type="Gene3D" id="3.20.20.450">
    <property type="entry name" value="EAL domain"/>
    <property type="match status" value="1"/>
</dbReference>
<dbReference type="SUPFAM" id="SSF55073">
    <property type="entry name" value="Nucleotide cyclase"/>
    <property type="match status" value="1"/>
</dbReference>
<dbReference type="Gene3D" id="3.30.110.200">
    <property type="match status" value="1"/>
</dbReference>
<dbReference type="InterPro" id="IPR043128">
    <property type="entry name" value="Rev_trsase/Diguanyl_cyclase"/>
</dbReference>
<dbReference type="InterPro" id="IPR035919">
    <property type="entry name" value="EAL_sf"/>
</dbReference>
<sequence>MEKTRSQHEKEKIMTLFKQMALALSLMIITILGSVMAINYKTAKEDMVESLYQTTVNNISALTNKIAETGGEPVLITSIIDSEFDSGYYKRIEFVSNDASFRYKQEDTEAVEGAPQWFVDFADIHLKAVHADVTSGWNIIGQLTVEADTSIVYKTLYQTFSKLFYLFVIFVIISLVILNIMLHFILKPLKRIQHQAEAILNNEFVIEKKEPYTTEFKEVSHAMNAMVKKVEEIFSQANEAAKRNKELLYNDPVTKLFNRRYLMLKLSELIQLETKNEGGSIMLIALNGAEILNKQLGRKEADAFFYALAQIFTEECESIEEKIIARVNGTEFTLMLPDCESFLSEAISRSIYEAFLELAEEYDIDIQEVYINIGIYRYRPNVTVSELLTRADDALTKAKADERQHIYVYEEKNSKDALPKETWRNILEESIEKNYFSLKFWPTLDTKTQTINHKVMTFTIDGGKEKRFYYGDFIAPAINLGLVGKMYLVALKQLLTQQHPELAGGICSIRLSNEFLKDPKAFEELSTLFYIYAKKLDFKLSFEVSDTFATHNTATVKGFVDLFKQYNYSFGINAFSGENSDYHYLKELNPEFIKADVSFLLDQTQESMNALTVITKSLGIEIIASFVKDEEELKALQKLHIYKVQGPITDNFQL</sequence>
<dbReference type="Gene3D" id="6.20.270.20">
    <property type="entry name" value="LapD/MoxY periplasmic domain"/>
    <property type="match status" value="1"/>
</dbReference>
<dbReference type="GO" id="GO:0071111">
    <property type="term" value="F:cyclic-guanylate-specific phosphodiesterase activity"/>
    <property type="evidence" value="ECO:0007669"/>
    <property type="project" value="InterPro"/>
</dbReference>
<dbReference type="SUPFAM" id="SSF141868">
    <property type="entry name" value="EAL domain-like"/>
    <property type="match status" value="1"/>
</dbReference>
<keyword evidence="1" id="KW-1133">Transmembrane helix</keyword>
<dbReference type="Gene3D" id="3.30.70.270">
    <property type="match status" value="1"/>
</dbReference>
<dbReference type="Proteomes" id="UP000886390">
    <property type="component" value="Unassembled WGS sequence"/>
</dbReference>
<reference evidence="5" key="1">
    <citation type="journal article" date="2020" name="mSystems">
        <title>Genome- and Community-Level Interaction Insights into Carbon Utilization and Element Cycling Functions of Hydrothermarchaeota in Hydrothermal Sediment.</title>
        <authorList>
            <person name="Zhou Z."/>
            <person name="Liu Y."/>
            <person name="Xu W."/>
            <person name="Pan J."/>
            <person name="Luo Z.H."/>
            <person name="Li M."/>
        </authorList>
    </citation>
    <scope>NUCLEOTIDE SEQUENCE [LARGE SCALE GENOMIC DNA]</scope>
    <source>
        <strain evidence="5">HyVt-507</strain>
    </source>
</reference>
<keyword evidence="1" id="KW-0472">Membrane</keyword>
<dbReference type="PANTHER" id="PTHR33121:SF79">
    <property type="entry name" value="CYCLIC DI-GMP PHOSPHODIESTERASE PDED-RELATED"/>
    <property type="match status" value="1"/>
</dbReference>
<dbReference type="GO" id="GO:0007165">
    <property type="term" value="P:signal transduction"/>
    <property type="evidence" value="ECO:0007669"/>
    <property type="project" value="InterPro"/>
</dbReference>
<dbReference type="InterPro" id="IPR003660">
    <property type="entry name" value="HAMP_dom"/>
</dbReference>
<dbReference type="PROSITE" id="PS50883">
    <property type="entry name" value="EAL"/>
    <property type="match status" value="1"/>
</dbReference>
<dbReference type="AlphaFoldDB" id="A0A7C3GB35"/>
<dbReference type="InterPro" id="IPR000160">
    <property type="entry name" value="GGDEF_dom"/>
</dbReference>
<evidence type="ECO:0000259" key="4">
    <source>
        <dbReference type="PROSITE" id="PS50887"/>
    </source>
</evidence>
<dbReference type="Pfam" id="PF00563">
    <property type="entry name" value="EAL"/>
    <property type="match status" value="1"/>
</dbReference>
<comment type="caution">
    <text evidence="5">The sequence shown here is derived from an EMBL/GenBank/DDBJ whole genome shotgun (WGS) entry which is preliminary data.</text>
</comment>
<evidence type="ECO:0000256" key="1">
    <source>
        <dbReference type="SAM" id="Phobius"/>
    </source>
</evidence>
<dbReference type="InterPro" id="IPR050706">
    <property type="entry name" value="Cyclic-di-GMP_PDE-like"/>
</dbReference>
<feature type="domain" description="HAMP" evidence="3">
    <location>
        <begin position="183"/>
        <end position="235"/>
    </location>
</feature>
<evidence type="ECO:0000313" key="5">
    <source>
        <dbReference type="EMBL" id="HFB53315.1"/>
    </source>
</evidence>
<accession>A0A7C3GB35</accession>
<protein>
    <submittedName>
        <fullName evidence="5">EAL domain-containing protein</fullName>
    </submittedName>
</protein>
<gene>
    <name evidence="5" type="ORF">ENJ67_01165</name>
</gene>
<dbReference type="EMBL" id="DRNH01000065">
    <property type="protein sequence ID" value="HFB53315.1"/>
    <property type="molecule type" value="Genomic_DNA"/>
</dbReference>
<organism evidence="5">
    <name type="scientific">Sulfurimonas autotrophica</name>
    <dbReference type="NCBI Taxonomy" id="202747"/>
    <lineage>
        <taxon>Bacteria</taxon>
        <taxon>Pseudomonadati</taxon>
        <taxon>Campylobacterota</taxon>
        <taxon>Epsilonproteobacteria</taxon>
        <taxon>Campylobacterales</taxon>
        <taxon>Sulfurimonadaceae</taxon>
        <taxon>Sulfurimonas</taxon>
    </lineage>
</organism>
<dbReference type="SMART" id="SM00267">
    <property type="entry name" value="GGDEF"/>
    <property type="match status" value="1"/>
</dbReference>
<proteinExistence type="predicted"/>
<evidence type="ECO:0000259" key="3">
    <source>
        <dbReference type="PROSITE" id="PS50885"/>
    </source>
</evidence>
<feature type="domain" description="EAL" evidence="2">
    <location>
        <begin position="420"/>
        <end position="654"/>
    </location>
</feature>
<dbReference type="InterPro" id="IPR032244">
    <property type="entry name" value="LapD_MoxY_N"/>
</dbReference>
<feature type="domain" description="GGDEF" evidence="4">
    <location>
        <begin position="277"/>
        <end position="411"/>
    </location>
</feature>
<keyword evidence="1" id="KW-0812">Transmembrane</keyword>
<name>A0A7C3GB35_9BACT</name>
<feature type="transmembrane region" description="Helical" evidence="1">
    <location>
        <begin position="163"/>
        <end position="186"/>
    </location>
</feature>
<dbReference type="InterPro" id="IPR042461">
    <property type="entry name" value="LapD_MoxY_peri_C"/>
</dbReference>
<dbReference type="CDD" id="cd01949">
    <property type="entry name" value="GGDEF"/>
    <property type="match status" value="1"/>
</dbReference>
<dbReference type="PANTHER" id="PTHR33121">
    <property type="entry name" value="CYCLIC DI-GMP PHOSPHODIESTERASE PDEF"/>
    <property type="match status" value="1"/>
</dbReference>
<dbReference type="SMART" id="SM00052">
    <property type="entry name" value="EAL"/>
    <property type="match status" value="1"/>
</dbReference>
<evidence type="ECO:0000259" key="2">
    <source>
        <dbReference type="PROSITE" id="PS50883"/>
    </source>
</evidence>
<dbReference type="InterPro" id="IPR001633">
    <property type="entry name" value="EAL_dom"/>
</dbReference>
<dbReference type="PROSITE" id="PS50885">
    <property type="entry name" value="HAMP"/>
    <property type="match status" value="1"/>
</dbReference>
<dbReference type="PROSITE" id="PS50887">
    <property type="entry name" value="GGDEF"/>
    <property type="match status" value="1"/>
</dbReference>
<dbReference type="GO" id="GO:0016020">
    <property type="term" value="C:membrane"/>
    <property type="evidence" value="ECO:0007669"/>
    <property type="project" value="InterPro"/>
</dbReference>
<dbReference type="InterPro" id="IPR029787">
    <property type="entry name" value="Nucleotide_cyclase"/>
</dbReference>
<dbReference type="Pfam" id="PF00990">
    <property type="entry name" value="GGDEF"/>
    <property type="match status" value="1"/>
</dbReference>
<dbReference type="Pfam" id="PF16448">
    <property type="entry name" value="LapD_MoxY_N"/>
    <property type="match status" value="1"/>
</dbReference>